<name>A0A4P7D2C5_9BURK</name>
<dbReference type="SUPFAM" id="SSF56425">
    <property type="entry name" value="Succinate dehydrogenase/fumarate reductase flavoprotein, catalytic domain"/>
    <property type="match status" value="1"/>
</dbReference>
<keyword evidence="2" id="KW-0285">Flavoprotein</keyword>
<keyword evidence="4" id="KW-0560">Oxidoreductase</keyword>
<protein>
    <submittedName>
        <fullName evidence="6">FAD-binding protein</fullName>
    </submittedName>
</protein>
<sequence length="599" mass="63469">MSEMQAINDWGLSIDVPLTVSDPDNFAWAAAADMVVVGLGGAGVAAALEGCERGMSIIALDRYAGGGSSAANGGVFYAGGGTAIQKAAGEDDDPANMFAYLKMETGDVIADDTLRAFCENSAADIDWMMAHGVPFEPSIYRKKTSYPPLDKFLYHPDSTLAEPHRSVARPAARGHRGVMRNGNKAWGLGAAIYNPLRAAAIAKGLDFRRFAEARQLAVDTDGRVIGVRVERIADPAAAAAFERAIARANGWMAMLPPTFFGSQISYGIGARYLAKAMRIEATSRVSEWVRARRGVVLSAGGFILNNPMVRHFAPKYTASMPNGTLGDTGSGIMLGVSVGAHADLMERVSAWRMINPPVAWSRAIMVNARGERFVNETLYGATIGDALVERNGGRAYIILDAKLRKDALRQAFGPETLAFQRDITLLNVLFASKKAPSLDAMADRMGFDRDAFRATVAANNAAARGETPDIFAKMPSDMAVIEDGPCWAIDASADSSTFPLACMTVGGLRVDEATGEVRRADGTGIDGRYAAGRTAIGLCSHLYVSGLSYADCVFSGRRAARAIAAGASSRTPVVASAQSECTLFHSAIADGRPAMPPCE</sequence>
<dbReference type="InterPro" id="IPR036188">
    <property type="entry name" value="FAD/NAD-bd_sf"/>
</dbReference>
<evidence type="ECO:0000313" key="6">
    <source>
        <dbReference type="EMBL" id="QBR00880.1"/>
    </source>
</evidence>
<dbReference type="Gene3D" id="3.90.700.10">
    <property type="entry name" value="Succinate dehydrogenase/fumarate reductase flavoprotein, catalytic domain"/>
    <property type="match status" value="1"/>
</dbReference>
<accession>A0A4P7D2C5</accession>
<dbReference type="InterPro" id="IPR050315">
    <property type="entry name" value="FAD-oxidoreductase_2"/>
</dbReference>
<keyword evidence="3" id="KW-0274">FAD</keyword>
<dbReference type="OrthoDB" id="337830at2"/>
<dbReference type="PANTHER" id="PTHR43400:SF10">
    <property type="entry name" value="3-OXOSTEROID 1-DEHYDROGENASE"/>
    <property type="match status" value="1"/>
</dbReference>
<dbReference type="RefSeq" id="WP_134754957.1">
    <property type="nucleotide sequence ID" value="NZ_CP038150.1"/>
</dbReference>
<proteinExistence type="predicted"/>
<evidence type="ECO:0000259" key="5">
    <source>
        <dbReference type="Pfam" id="PF00890"/>
    </source>
</evidence>
<dbReference type="Proteomes" id="UP000295727">
    <property type="component" value="Chromosome 3"/>
</dbReference>
<keyword evidence="7" id="KW-1185">Reference proteome</keyword>
<gene>
    <name evidence="6" type="ORF">E1956_26865</name>
</gene>
<evidence type="ECO:0000256" key="2">
    <source>
        <dbReference type="ARBA" id="ARBA00022630"/>
    </source>
</evidence>
<dbReference type="SUPFAM" id="SSF51905">
    <property type="entry name" value="FAD/NAD(P)-binding domain"/>
    <property type="match status" value="1"/>
</dbReference>
<dbReference type="InterPro" id="IPR027477">
    <property type="entry name" value="Succ_DH/fumarate_Rdtase_cat_sf"/>
</dbReference>
<feature type="domain" description="FAD-dependent oxidoreductase 2 FAD-binding" evidence="5">
    <location>
        <begin position="33"/>
        <end position="537"/>
    </location>
</feature>
<evidence type="ECO:0000256" key="3">
    <source>
        <dbReference type="ARBA" id="ARBA00022827"/>
    </source>
</evidence>
<dbReference type="AlphaFoldDB" id="A0A4P7D2C5"/>
<evidence type="ECO:0000256" key="1">
    <source>
        <dbReference type="ARBA" id="ARBA00001974"/>
    </source>
</evidence>
<dbReference type="KEGG" id="ppai:E1956_26865"/>
<dbReference type="EMBL" id="CP038150">
    <property type="protein sequence ID" value="QBR00880.1"/>
    <property type="molecule type" value="Genomic_DNA"/>
</dbReference>
<organism evidence="6 7">
    <name type="scientific">Paraburkholderia pallida</name>
    <dbReference type="NCBI Taxonomy" id="2547399"/>
    <lineage>
        <taxon>Bacteria</taxon>
        <taxon>Pseudomonadati</taxon>
        <taxon>Pseudomonadota</taxon>
        <taxon>Betaproteobacteria</taxon>
        <taxon>Burkholderiales</taxon>
        <taxon>Burkholderiaceae</taxon>
        <taxon>Paraburkholderia</taxon>
    </lineage>
</organism>
<evidence type="ECO:0000313" key="7">
    <source>
        <dbReference type="Proteomes" id="UP000295727"/>
    </source>
</evidence>
<reference evidence="6 7" key="1">
    <citation type="submission" date="2019-03" db="EMBL/GenBank/DDBJ databases">
        <title>Paraburkholderia sp. 7MH5, isolated from subtropical forest soil.</title>
        <authorList>
            <person name="Gao Z.-H."/>
            <person name="Qiu L.-H."/>
        </authorList>
    </citation>
    <scope>NUCLEOTIDE SEQUENCE [LARGE SCALE GENOMIC DNA]</scope>
    <source>
        <strain evidence="6 7">7MH5</strain>
    </source>
</reference>
<dbReference type="PANTHER" id="PTHR43400">
    <property type="entry name" value="FUMARATE REDUCTASE"/>
    <property type="match status" value="1"/>
</dbReference>
<dbReference type="GO" id="GO:0016491">
    <property type="term" value="F:oxidoreductase activity"/>
    <property type="evidence" value="ECO:0007669"/>
    <property type="project" value="UniProtKB-KW"/>
</dbReference>
<dbReference type="Gene3D" id="3.50.50.60">
    <property type="entry name" value="FAD/NAD(P)-binding domain"/>
    <property type="match status" value="3"/>
</dbReference>
<dbReference type="Pfam" id="PF00890">
    <property type="entry name" value="FAD_binding_2"/>
    <property type="match status" value="1"/>
</dbReference>
<comment type="cofactor">
    <cofactor evidence="1">
        <name>FAD</name>
        <dbReference type="ChEBI" id="CHEBI:57692"/>
    </cofactor>
</comment>
<dbReference type="InterPro" id="IPR003953">
    <property type="entry name" value="FAD-dep_OxRdtase_2_FAD-bd"/>
</dbReference>
<dbReference type="NCBIfam" id="NF005511">
    <property type="entry name" value="PRK07121.1-4"/>
    <property type="match status" value="1"/>
</dbReference>
<evidence type="ECO:0000256" key="4">
    <source>
        <dbReference type="ARBA" id="ARBA00023002"/>
    </source>
</evidence>
<dbReference type="GO" id="GO:0008202">
    <property type="term" value="P:steroid metabolic process"/>
    <property type="evidence" value="ECO:0007669"/>
    <property type="project" value="UniProtKB-ARBA"/>
</dbReference>